<protein>
    <recommendedName>
        <fullName evidence="4">3'(2'),5'-bisphosphate nucleotidase CysQ</fullName>
        <ecNumber evidence="4">3.1.3.7</ecNumber>
    </recommendedName>
    <alternativeName>
        <fullName evidence="4">3'(2'),5-bisphosphonucleoside 3'(2')-phosphohydrolase</fullName>
    </alternativeName>
    <alternativeName>
        <fullName evidence="4">3'-phosphoadenosine 5'-phosphate phosphatase</fullName>
        <shortName evidence="4">PAP phosphatase</shortName>
    </alternativeName>
</protein>
<dbReference type="Gene3D" id="3.40.190.80">
    <property type="match status" value="1"/>
</dbReference>
<dbReference type="SUPFAM" id="SSF56655">
    <property type="entry name" value="Carbohydrate phosphatase"/>
    <property type="match status" value="1"/>
</dbReference>
<comment type="caution">
    <text evidence="5">The sequence shown here is derived from an EMBL/GenBank/DDBJ whole genome shotgun (WGS) entry which is preliminary data.</text>
</comment>
<dbReference type="CDD" id="cd01638">
    <property type="entry name" value="CysQ"/>
    <property type="match status" value="1"/>
</dbReference>
<feature type="binding site" evidence="4">
    <location>
        <position position="66"/>
    </location>
    <ligand>
        <name>Mg(2+)</name>
        <dbReference type="ChEBI" id="CHEBI:18420"/>
        <label>1</label>
    </ligand>
</feature>
<name>A0ABR9XUV0_9CHLB</name>
<feature type="binding site" evidence="4">
    <location>
        <position position="224"/>
    </location>
    <ligand>
        <name>substrate</name>
    </ligand>
</feature>
<dbReference type="EC" id="3.1.3.7" evidence="4"/>
<dbReference type="HAMAP" id="MF_02095">
    <property type="entry name" value="CysQ"/>
    <property type="match status" value="1"/>
</dbReference>
<dbReference type="RefSeq" id="WP_175187880.1">
    <property type="nucleotide sequence ID" value="NZ_JABVZQ010000027.1"/>
</dbReference>
<reference evidence="5 6" key="1">
    <citation type="journal article" date="2020" name="Microorganisms">
        <title>Simultaneous Genome Sequencing of Prosthecochloris ethylica and Desulfuromonas acetoxidans within a Syntrophic Mixture Reveals Unique Pili and Protein Interactions.</title>
        <authorList>
            <person name="Kyndt J.A."/>
            <person name="Van Beeumen J.J."/>
            <person name="Meyer T.E."/>
        </authorList>
    </citation>
    <scope>NUCLEOTIDE SEQUENCE [LARGE SCALE GENOMIC DNA]</scope>
    <source>
        <strain evidence="5 6">N3</strain>
    </source>
</reference>
<dbReference type="InterPro" id="IPR006240">
    <property type="entry name" value="CysQ"/>
</dbReference>
<dbReference type="NCBIfam" id="TIGR01331">
    <property type="entry name" value="bisphos_cysQ"/>
    <property type="match status" value="1"/>
</dbReference>
<evidence type="ECO:0000256" key="1">
    <source>
        <dbReference type="ARBA" id="ARBA00001625"/>
    </source>
</evidence>
<keyword evidence="4" id="KW-0472">Membrane</keyword>
<keyword evidence="4" id="KW-1003">Cell membrane</keyword>
<proteinExistence type="inferred from homology"/>
<evidence type="ECO:0000256" key="3">
    <source>
        <dbReference type="ARBA" id="ARBA00022842"/>
    </source>
</evidence>
<sequence>MSPSPELQLAVEAALAAGDAILDVYNRDTIHVERKQDASPVTEADTTASEIITRILETTGIHVLSEEGTHNPYHERRTWHRVWLVDPLDGTREFLKRNGEFTVNIALIHGTAPVLGVLYAPVTGTLYLSDLDNTAWTIPNARQNAATSIFDSAIPLPLPRTDRPFSIVTSRSHLDKRTGLVIESIKKEHPDLQILQVGSALKLAIIASGEADMYIRFGTTMEWDTAAGHALLNATNSQIVDMDTQADLHYNKEDLRNPSFIARTRT</sequence>
<dbReference type="PANTHER" id="PTHR43028:SF5">
    <property type="entry name" value="3'(2'),5'-BISPHOSPHATE NUCLEOTIDASE 1"/>
    <property type="match status" value="1"/>
</dbReference>
<comment type="catalytic activity">
    <reaction evidence="1 4">
        <text>adenosine 3',5'-bisphosphate + H2O = AMP + phosphate</text>
        <dbReference type="Rhea" id="RHEA:10040"/>
        <dbReference type="ChEBI" id="CHEBI:15377"/>
        <dbReference type="ChEBI" id="CHEBI:43474"/>
        <dbReference type="ChEBI" id="CHEBI:58343"/>
        <dbReference type="ChEBI" id="CHEBI:456215"/>
        <dbReference type="EC" id="3.1.3.7"/>
    </reaction>
</comment>
<gene>
    <name evidence="4 5" type="primary">cysQ</name>
    <name evidence="5" type="ORF">INT08_11275</name>
</gene>
<keyword evidence="4 5" id="KW-0378">Hydrolase</keyword>
<feature type="binding site" evidence="4">
    <location>
        <position position="86"/>
    </location>
    <ligand>
        <name>Mg(2+)</name>
        <dbReference type="ChEBI" id="CHEBI:18420"/>
        <label>1</label>
    </ligand>
</feature>
<comment type="similarity">
    <text evidence="4">Belongs to the inositol monophosphatase superfamily. CysQ family.</text>
</comment>
<dbReference type="GO" id="GO:0008441">
    <property type="term" value="F:3'(2'),5'-bisphosphate nucleotidase activity"/>
    <property type="evidence" value="ECO:0007669"/>
    <property type="project" value="UniProtKB-EC"/>
</dbReference>
<dbReference type="EMBL" id="JADGII010000058">
    <property type="protein sequence ID" value="MBF0637739.1"/>
    <property type="molecule type" value="Genomic_DNA"/>
</dbReference>
<feature type="binding site" evidence="4">
    <location>
        <position position="86"/>
    </location>
    <ligand>
        <name>Mg(2+)</name>
        <dbReference type="ChEBI" id="CHEBI:18420"/>
        <label>2</label>
    </ligand>
</feature>
<dbReference type="PROSITE" id="PS00629">
    <property type="entry name" value="IMP_1"/>
    <property type="match status" value="1"/>
</dbReference>
<comment type="cofactor">
    <cofactor evidence="4">
        <name>Mg(2+)</name>
        <dbReference type="ChEBI" id="CHEBI:18420"/>
    </cofactor>
</comment>
<dbReference type="InterPro" id="IPR050725">
    <property type="entry name" value="CysQ/Inositol_MonoPase"/>
</dbReference>
<organism evidence="5 6">
    <name type="scientific">Prosthecochloris ethylica</name>
    <dbReference type="NCBI Taxonomy" id="2743976"/>
    <lineage>
        <taxon>Bacteria</taxon>
        <taxon>Pseudomonadati</taxon>
        <taxon>Chlorobiota</taxon>
        <taxon>Chlorobiia</taxon>
        <taxon>Chlorobiales</taxon>
        <taxon>Chlorobiaceae</taxon>
        <taxon>Prosthecochloris</taxon>
    </lineage>
</organism>
<comment type="function">
    <text evidence="4">Converts adenosine-3',5'-bisphosphate (PAP) to AMP.</text>
</comment>
<keyword evidence="6" id="KW-1185">Reference proteome</keyword>
<dbReference type="PANTHER" id="PTHR43028">
    <property type="entry name" value="3'(2'),5'-BISPHOSPHATE NUCLEOTIDASE 1"/>
    <property type="match status" value="1"/>
</dbReference>
<accession>A0ABR9XUV0</accession>
<evidence type="ECO:0000256" key="4">
    <source>
        <dbReference type="HAMAP-Rule" id="MF_02095"/>
    </source>
</evidence>
<dbReference type="Proteomes" id="UP000619838">
    <property type="component" value="Unassembled WGS sequence"/>
</dbReference>
<keyword evidence="2 4" id="KW-0479">Metal-binding</keyword>
<feature type="binding site" evidence="4">
    <location>
        <position position="89"/>
    </location>
    <ligand>
        <name>Mg(2+)</name>
        <dbReference type="ChEBI" id="CHEBI:18420"/>
        <label>2</label>
    </ligand>
</feature>
<feature type="binding site" evidence="4">
    <location>
        <position position="88"/>
    </location>
    <ligand>
        <name>Mg(2+)</name>
        <dbReference type="ChEBI" id="CHEBI:18420"/>
        <label>1</label>
    </ligand>
</feature>
<dbReference type="InterPro" id="IPR000760">
    <property type="entry name" value="Inositol_monophosphatase-like"/>
</dbReference>
<evidence type="ECO:0000313" key="5">
    <source>
        <dbReference type="EMBL" id="MBF0637739.1"/>
    </source>
</evidence>
<comment type="subcellular location">
    <subcellularLocation>
        <location evidence="4">Cell membrane</location>
        <topology evidence="4">Peripheral membrane protein</topology>
        <orientation evidence="4">Cytoplasmic side</orientation>
    </subcellularLocation>
</comment>
<feature type="binding site" evidence="4">
    <location>
        <position position="66"/>
    </location>
    <ligand>
        <name>substrate</name>
    </ligand>
</feature>
<dbReference type="InterPro" id="IPR020583">
    <property type="entry name" value="Inositol_monoP_metal-BS"/>
</dbReference>
<evidence type="ECO:0000313" key="6">
    <source>
        <dbReference type="Proteomes" id="UP000619838"/>
    </source>
</evidence>
<keyword evidence="3 4" id="KW-0460">Magnesium</keyword>
<dbReference type="Pfam" id="PF00459">
    <property type="entry name" value="Inositol_P"/>
    <property type="match status" value="1"/>
</dbReference>
<feature type="binding site" evidence="4">
    <location>
        <position position="224"/>
    </location>
    <ligand>
        <name>Mg(2+)</name>
        <dbReference type="ChEBI" id="CHEBI:18420"/>
        <label>2</label>
    </ligand>
</feature>
<feature type="binding site" evidence="4">
    <location>
        <begin position="88"/>
        <end position="91"/>
    </location>
    <ligand>
        <name>substrate</name>
    </ligand>
</feature>
<evidence type="ECO:0000256" key="2">
    <source>
        <dbReference type="ARBA" id="ARBA00022723"/>
    </source>
</evidence>
<dbReference type="Gene3D" id="3.30.540.10">
    <property type="entry name" value="Fructose-1,6-Bisphosphatase, subunit A, domain 1"/>
    <property type="match status" value="1"/>
</dbReference>